<proteinExistence type="predicted"/>
<feature type="non-terminal residue" evidence="1">
    <location>
        <position position="224"/>
    </location>
</feature>
<gene>
    <name evidence="1" type="ORF">EV182_008292</name>
</gene>
<evidence type="ECO:0000313" key="1">
    <source>
        <dbReference type="EMBL" id="KAJ1676387.1"/>
    </source>
</evidence>
<comment type="caution">
    <text evidence="1">The sequence shown here is derived from an EMBL/GenBank/DDBJ whole genome shotgun (WGS) entry which is preliminary data.</text>
</comment>
<sequence length="224" mass="23384">SVQISNLDSGSSSDNDDDNTGTTTAKSNKQHTGQSGLERPLPPLPFASGEFLSSKVSMMMADSHAPQNHSDESVNLHALQTSPLPILNGFDKRRSAKGSTKLGFSGFANNFNLMGLGVSSASLLRSTARSGKNGEAIATSGGGIYPNAIAPFSSAAAAVSSFSVSTPLPVLSKNQSINNILLSDNSLLPLPHTIIKTLIKKRLLPSLNRLNGTSDLHNGDGETR</sequence>
<reference evidence="1" key="1">
    <citation type="submission" date="2022-06" db="EMBL/GenBank/DDBJ databases">
        <title>Phylogenomic reconstructions and comparative analyses of Kickxellomycotina fungi.</title>
        <authorList>
            <person name="Reynolds N.K."/>
            <person name="Stajich J.E."/>
            <person name="Barry K."/>
            <person name="Grigoriev I.V."/>
            <person name="Crous P."/>
            <person name="Smith M.E."/>
        </authorList>
    </citation>
    <scope>NUCLEOTIDE SEQUENCE</scope>
    <source>
        <strain evidence="1">RSA 2271</strain>
    </source>
</reference>
<keyword evidence="2" id="KW-1185">Reference proteome</keyword>
<accession>A0ACC1HIT8</accession>
<dbReference type="Proteomes" id="UP001145114">
    <property type="component" value="Unassembled WGS sequence"/>
</dbReference>
<dbReference type="EMBL" id="JAMZIH010004195">
    <property type="protein sequence ID" value="KAJ1676387.1"/>
    <property type="molecule type" value="Genomic_DNA"/>
</dbReference>
<evidence type="ECO:0000313" key="2">
    <source>
        <dbReference type="Proteomes" id="UP001145114"/>
    </source>
</evidence>
<organism evidence="1 2">
    <name type="scientific">Spiromyces aspiralis</name>
    <dbReference type="NCBI Taxonomy" id="68401"/>
    <lineage>
        <taxon>Eukaryota</taxon>
        <taxon>Fungi</taxon>
        <taxon>Fungi incertae sedis</taxon>
        <taxon>Zoopagomycota</taxon>
        <taxon>Kickxellomycotina</taxon>
        <taxon>Kickxellomycetes</taxon>
        <taxon>Kickxellales</taxon>
        <taxon>Kickxellaceae</taxon>
        <taxon>Spiromyces</taxon>
    </lineage>
</organism>
<protein>
    <submittedName>
        <fullName evidence="1">Uncharacterized protein</fullName>
    </submittedName>
</protein>
<name>A0ACC1HIT8_9FUNG</name>
<feature type="non-terminal residue" evidence="1">
    <location>
        <position position="1"/>
    </location>
</feature>